<evidence type="ECO:0000313" key="2">
    <source>
        <dbReference type="EMBL" id="TGO53084.1"/>
    </source>
</evidence>
<dbReference type="OrthoDB" id="9983560at2759"/>
<proteinExistence type="predicted"/>
<protein>
    <submittedName>
        <fullName evidence="2">Uncharacterized protein</fullName>
    </submittedName>
</protein>
<keyword evidence="3" id="KW-1185">Reference proteome</keyword>
<accession>A0A4Z1HWF7</accession>
<organism evidence="2 3">
    <name type="scientific">Botryotinia convoluta</name>
    <dbReference type="NCBI Taxonomy" id="54673"/>
    <lineage>
        <taxon>Eukaryota</taxon>
        <taxon>Fungi</taxon>
        <taxon>Dikarya</taxon>
        <taxon>Ascomycota</taxon>
        <taxon>Pezizomycotina</taxon>
        <taxon>Leotiomycetes</taxon>
        <taxon>Helotiales</taxon>
        <taxon>Sclerotiniaceae</taxon>
        <taxon>Botryotinia</taxon>
    </lineage>
</organism>
<dbReference type="Proteomes" id="UP000297527">
    <property type="component" value="Unassembled WGS sequence"/>
</dbReference>
<gene>
    <name evidence="2" type="ORF">BCON_0130g00290</name>
</gene>
<feature type="transmembrane region" description="Helical" evidence="1">
    <location>
        <begin position="28"/>
        <end position="51"/>
    </location>
</feature>
<evidence type="ECO:0000256" key="1">
    <source>
        <dbReference type="SAM" id="Phobius"/>
    </source>
</evidence>
<keyword evidence="1" id="KW-1133">Transmembrane helix</keyword>
<reference evidence="2 3" key="1">
    <citation type="submission" date="2017-12" db="EMBL/GenBank/DDBJ databases">
        <title>Comparative genomics of Botrytis spp.</title>
        <authorList>
            <person name="Valero-Jimenez C.A."/>
            <person name="Tapia P."/>
            <person name="Veloso J."/>
            <person name="Silva-Moreno E."/>
            <person name="Staats M."/>
            <person name="Valdes J.H."/>
            <person name="Van Kan J.A.L."/>
        </authorList>
    </citation>
    <scope>NUCLEOTIDE SEQUENCE [LARGE SCALE GENOMIC DNA]</scope>
    <source>
        <strain evidence="2 3">MUCL11595</strain>
    </source>
</reference>
<keyword evidence="1" id="KW-0812">Transmembrane</keyword>
<dbReference type="EMBL" id="PQXN01000130">
    <property type="protein sequence ID" value="TGO53084.1"/>
    <property type="molecule type" value="Genomic_DNA"/>
</dbReference>
<evidence type="ECO:0000313" key="3">
    <source>
        <dbReference type="Proteomes" id="UP000297527"/>
    </source>
</evidence>
<name>A0A4Z1HWF7_9HELO</name>
<keyword evidence="1" id="KW-0472">Membrane</keyword>
<dbReference type="AlphaFoldDB" id="A0A4Z1HWF7"/>
<comment type="caution">
    <text evidence="2">The sequence shown here is derived from an EMBL/GenBank/DDBJ whole genome shotgun (WGS) entry which is preliminary data.</text>
</comment>
<sequence>MTARLKISFLWIIDPNDLQFSDLETMLVFSPFFLAATAALFGFSAVTAAPAKRSDGYLEPRSNCHYLPTDIQWPGLADWQQLNQSINGKLILGKPLAQSCHNFDYNLAECTEMEDIWTAPLT</sequence>